<dbReference type="Proteomes" id="UP001476282">
    <property type="component" value="Unassembled WGS sequence"/>
</dbReference>
<proteinExistence type="predicted"/>
<name>A0ABP9UN90_9BACT</name>
<organism evidence="3 4">
    <name type="scientific">Haloferula sargassicola</name>
    <dbReference type="NCBI Taxonomy" id="490096"/>
    <lineage>
        <taxon>Bacteria</taxon>
        <taxon>Pseudomonadati</taxon>
        <taxon>Verrucomicrobiota</taxon>
        <taxon>Verrucomicrobiia</taxon>
        <taxon>Verrucomicrobiales</taxon>
        <taxon>Verrucomicrobiaceae</taxon>
        <taxon>Haloferula</taxon>
    </lineage>
</organism>
<dbReference type="CDD" id="cd00174">
    <property type="entry name" value="SH3"/>
    <property type="match status" value="1"/>
</dbReference>
<dbReference type="SUPFAM" id="SSF50044">
    <property type="entry name" value="SH3-domain"/>
    <property type="match status" value="2"/>
</dbReference>
<dbReference type="RefSeq" id="WP_353566292.1">
    <property type="nucleotide sequence ID" value="NZ_BAABRI010000006.1"/>
</dbReference>
<dbReference type="SMART" id="SM00326">
    <property type="entry name" value="SH3"/>
    <property type="match status" value="2"/>
</dbReference>
<protein>
    <recommendedName>
        <fullName evidence="2">SH3 domain-containing protein</fullName>
    </recommendedName>
</protein>
<dbReference type="EMBL" id="BAABRI010000006">
    <property type="protein sequence ID" value="GAA5482147.1"/>
    <property type="molecule type" value="Genomic_DNA"/>
</dbReference>
<dbReference type="Gene3D" id="2.30.30.40">
    <property type="entry name" value="SH3 Domains"/>
    <property type="match status" value="1"/>
</dbReference>
<dbReference type="InterPro" id="IPR036028">
    <property type="entry name" value="SH3-like_dom_sf"/>
</dbReference>
<feature type="domain" description="SH3" evidence="2">
    <location>
        <begin position="1"/>
        <end position="61"/>
    </location>
</feature>
<keyword evidence="4" id="KW-1185">Reference proteome</keyword>
<dbReference type="Pfam" id="PF07653">
    <property type="entry name" value="SH3_2"/>
    <property type="match status" value="1"/>
</dbReference>
<evidence type="ECO:0000313" key="3">
    <source>
        <dbReference type="EMBL" id="GAA5482147.1"/>
    </source>
</evidence>
<comment type="caution">
    <text evidence="3">The sequence shown here is derived from an EMBL/GenBank/DDBJ whole genome shotgun (WGS) entry which is preliminary data.</text>
</comment>
<reference evidence="3 4" key="1">
    <citation type="submission" date="2024-02" db="EMBL/GenBank/DDBJ databases">
        <title>Haloferula sargassicola NBRC 104335.</title>
        <authorList>
            <person name="Ichikawa N."/>
            <person name="Katano-Makiyama Y."/>
            <person name="Hidaka K."/>
        </authorList>
    </citation>
    <scope>NUCLEOTIDE SEQUENCE [LARGE SCALE GENOMIC DNA]</scope>
    <source>
        <strain evidence="3 4">NBRC 104335</strain>
    </source>
</reference>
<evidence type="ECO:0000313" key="4">
    <source>
        <dbReference type="Proteomes" id="UP001476282"/>
    </source>
</evidence>
<evidence type="ECO:0000259" key="2">
    <source>
        <dbReference type="PROSITE" id="PS50002"/>
    </source>
</evidence>
<evidence type="ECO:0000256" key="1">
    <source>
        <dbReference type="ARBA" id="ARBA00022443"/>
    </source>
</evidence>
<dbReference type="PROSITE" id="PS50002">
    <property type="entry name" value="SH3"/>
    <property type="match status" value="1"/>
</dbReference>
<keyword evidence="1" id="KW-0728">SH3 domain</keyword>
<gene>
    <name evidence="3" type="ORF">Hsar01_01363</name>
</gene>
<dbReference type="InterPro" id="IPR001452">
    <property type="entry name" value="SH3_domain"/>
</dbReference>
<sequence>MARFVANADYEEKDSRPLALTAGDEVTVGPEDRTWPGWVWASDDQERRGYVPEQVLEPLGEGRFAAIEDFDPTVLTVKRGDPLESLRQIHGWHWCRSAGGAEGWVAGYLLRPTEGSEPEI</sequence>
<accession>A0ABP9UN90</accession>